<feature type="compositionally biased region" description="Basic and acidic residues" evidence="1">
    <location>
        <begin position="28"/>
        <end position="37"/>
    </location>
</feature>
<feature type="region of interest" description="Disordered" evidence="1">
    <location>
        <begin position="1"/>
        <end position="62"/>
    </location>
</feature>
<gene>
    <name evidence="2" type="ORF">ONE63_005938</name>
</gene>
<dbReference type="Proteomes" id="UP001075354">
    <property type="component" value="Chromosome 2"/>
</dbReference>
<dbReference type="EMBL" id="JAPTSV010000002">
    <property type="protein sequence ID" value="KAJ1531116.1"/>
    <property type="molecule type" value="Genomic_DNA"/>
</dbReference>
<protein>
    <submittedName>
        <fullName evidence="2">Uncharacterized protein</fullName>
    </submittedName>
</protein>
<evidence type="ECO:0000313" key="2">
    <source>
        <dbReference type="EMBL" id="KAJ1531116.1"/>
    </source>
</evidence>
<sequence length="116" mass="12205">MTPPPRSRSFPGIRDAGGGRGHALSRAGGERAPRPDPTRSSSATPRRPGPPRSPHEGGVAAAAVSSLAATVPPNSRKRRCRLCRCEWPAHLRRGTSLRAGHLPQDLARRSAALAAP</sequence>
<organism evidence="2 3">
    <name type="scientific">Megalurothrips usitatus</name>
    <name type="common">bean blossom thrips</name>
    <dbReference type="NCBI Taxonomy" id="439358"/>
    <lineage>
        <taxon>Eukaryota</taxon>
        <taxon>Metazoa</taxon>
        <taxon>Ecdysozoa</taxon>
        <taxon>Arthropoda</taxon>
        <taxon>Hexapoda</taxon>
        <taxon>Insecta</taxon>
        <taxon>Pterygota</taxon>
        <taxon>Neoptera</taxon>
        <taxon>Paraneoptera</taxon>
        <taxon>Thysanoptera</taxon>
        <taxon>Terebrantia</taxon>
        <taxon>Thripoidea</taxon>
        <taxon>Thripidae</taxon>
        <taxon>Megalurothrips</taxon>
    </lineage>
</organism>
<feature type="region of interest" description="Disordered" evidence="1">
    <location>
        <begin position="93"/>
        <end position="116"/>
    </location>
</feature>
<accession>A0AAV7Y0Z3</accession>
<name>A0AAV7Y0Z3_9NEOP</name>
<reference evidence="2" key="1">
    <citation type="submission" date="2022-12" db="EMBL/GenBank/DDBJ databases">
        <title>Chromosome-level genome assembly of the bean flower thrips Megalurothrips usitatus.</title>
        <authorList>
            <person name="Ma L."/>
            <person name="Liu Q."/>
            <person name="Li H."/>
            <person name="Cai W."/>
        </authorList>
    </citation>
    <scope>NUCLEOTIDE SEQUENCE</scope>
    <source>
        <strain evidence="2">Cailab_2022a</strain>
    </source>
</reference>
<keyword evidence="3" id="KW-1185">Reference proteome</keyword>
<evidence type="ECO:0000256" key="1">
    <source>
        <dbReference type="SAM" id="MobiDB-lite"/>
    </source>
</evidence>
<evidence type="ECO:0000313" key="3">
    <source>
        <dbReference type="Proteomes" id="UP001075354"/>
    </source>
</evidence>
<proteinExistence type="predicted"/>
<dbReference type="AlphaFoldDB" id="A0AAV7Y0Z3"/>
<comment type="caution">
    <text evidence="2">The sequence shown here is derived from an EMBL/GenBank/DDBJ whole genome shotgun (WGS) entry which is preliminary data.</text>
</comment>